<name>A0A2T7UMT3_9RHOB</name>
<dbReference type="PANTHER" id="PTHR42879:SF2">
    <property type="entry name" value="3-OXOACYL-[ACYL-CARRIER-PROTEIN] REDUCTASE FABG"/>
    <property type="match status" value="1"/>
</dbReference>
<accession>A0A2T7UMT3</accession>
<dbReference type="Proteomes" id="UP000244810">
    <property type="component" value="Unassembled WGS sequence"/>
</dbReference>
<dbReference type="AlphaFoldDB" id="A0A2T7UMT3"/>
<dbReference type="PRINTS" id="PR00080">
    <property type="entry name" value="SDRFAMILY"/>
</dbReference>
<feature type="domain" description="Ketoreductase" evidence="2">
    <location>
        <begin position="21"/>
        <end position="203"/>
    </location>
</feature>
<dbReference type="InterPro" id="IPR020904">
    <property type="entry name" value="Sc_DH/Rdtase_CS"/>
</dbReference>
<organism evidence="3 4">
    <name type="scientific">Pararhodobacter aggregans</name>
    <dbReference type="NCBI Taxonomy" id="404875"/>
    <lineage>
        <taxon>Bacteria</taxon>
        <taxon>Pseudomonadati</taxon>
        <taxon>Pseudomonadota</taxon>
        <taxon>Alphaproteobacteria</taxon>
        <taxon>Rhodobacterales</taxon>
        <taxon>Paracoccaceae</taxon>
        <taxon>Pararhodobacter</taxon>
    </lineage>
</organism>
<dbReference type="SUPFAM" id="SSF51735">
    <property type="entry name" value="NAD(P)-binding Rossmann-fold domains"/>
    <property type="match status" value="1"/>
</dbReference>
<dbReference type="InterPro" id="IPR057326">
    <property type="entry name" value="KR_dom"/>
</dbReference>
<comment type="similarity">
    <text evidence="1">Belongs to the short-chain dehydrogenases/reductases (SDR) family.</text>
</comment>
<evidence type="ECO:0000313" key="3">
    <source>
        <dbReference type="EMBL" id="PVE45984.1"/>
    </source>
</evidence>
<evidence type="ECO:0000256" key="1">
    <source>
        <dbReference type="ARBA" id="ARBA00006484"/>
    </source>
</evidence>
<dbReference type="FunFam" id="3.40.50.720:FF:000084">
    <property type="entry name" value="Short-chain dehydrogenase reductase"/>
    <property type="match status" value="1"/>
</dbReference>
<dbReference type="InterPro" id="IPR036291">
    <property type="entry name" value="NAD(P)-bd_dom_sf"/>
</dbReference>
<comment type="caution">
    <text evidence="3">The sequence shown here is derived from an EMBL/GenBank/DDBJ whole genome shotgun (WGS) entry which is preliminary data.</text>
</comment>
<evidence type="ECO:0000313" key="4">
    <source>
        <dbReference type="Proteomes" id="UP000244810"/>
    </source>
</evidence>
<keyword evidence="4" id="KW-1185">Reference proteome</keyword>
<dbReference type="RefSeq" id="WP_107754686.1">
    <property type="nucleotide sequence ID" value="NZ_QBKF01000015.1"/>
</dbReference>
<dbReference type="PANTHER" id="PTHR42879">
    <property type="entry name" value="3-OXOACYL-(ACYL-CARRIER-PROTEIN) REDUCTASE"/>
    <property type="match status" value="1"/>
</dbReference>
<dbReference type="PROSITE" id="PS00061">
    <property type="entry name" value="ADH_SHORT"/>
    <property type="match status" value="1"/>
</dbReference>
<dbReference type="GO" id="GO:0032787">
    <property type="term" value="P:monocarboxylic acid metabolic process"/>
    <property type="evidence" value="ECO:0007669"/>
    <property type="project" value="UniProtKB-ARBA"/>
</dbReference>
<dbReference type="SMART" id="SM00822">
    <property type="entry name" value="PKS_KR"/>
    <property type="match status" value="1"/>
</dbReference>
<dbReference type="Pfam" id="PF13561">
    <property type="entry name" value="adh_short_C2"/>
    <property type="match status" value="1"/>
</dbReference>
<gene>
    <name evidence="3" type="ORF">DDE23_19450</name>
</gene>
<dbReference type="OrthoDB" id="9789398at2"/>
<proteinExistence type="inferred from homology"/>
<dbReference type="InterPro" id="IPR050259">
    <property type="entry name" value="SDR"/>
</dbReference>
<reference evidence="3 4" key="1">
    <citation type="journal article" date="2011" name="Syst. Appl. Microbiol.">
        <title>Defluviimonas denitrificans gen. nov., sp. nov., and Pararhodobacter aggregans gen. nov., sp. nov., non-phototrophic Rhodobacteraceae from the biofilter of a marine aquaculture.</title>
        <authorList>
            <person name="Foesel B.U."/>
            <person name="Drake H.L."/>
            <person name="Schramm A."/>
        </authorList>
    </citation>
    <scope>NUCLEOTIDE SEQUENCE [LARGE SCALE GENOMIC DNA]</scope>
    <source>
        <strain evidence="3 4">D1-19</strain>
    </source>
</reference>
<evidence type="ECO:0000259" key="2">
    <source>
        <dbReference type="SMART" id="SM00822"/>
    </source>
</evidence>
<dbReference type="PRINTS" id="PR00081">
    <property type="entry name" value="GDHRDH"/>
</dbReference>
<sequence length="266" mass="28409">MNQPLHHPAVPYGRDFNVTDRVVIVTGGGQGIGREYARQFAAGGAHAIIAEANLDRARAVEAEITAAGGSALAVHTDVGDPSSVDAMVTEVTRVHGRVDVLVNNAGIFTSLKMKPFEDIPFDEWERVLRVNITGCYLTARAVTPSMRAQNWGRIINITSGSVPLGVRNYLHYVTSKSALIGMTNSMARELGADGITVNAVQPGGTFTEIPRETITDEGKARLIASQCIPREEVPMDLVGLVMFLSSPAASFITGQTIAVDGGLTHW</sequence>
<dbReference type="Gene3D" id="3.40.50.720">
    <property type="entry name" value="NAD(P)-binding Rossmann-like Domain"/>
    <property type="match status" value="1"/>
</dbReference>
<dbReference type="InterPro" id="IPR002347">
    <property type="entry name" value="SDR_fam"/>
</dbReference>
<protein>
    <submittedName>
        <fullName evidence="3">Short-chain dehydrogenase</fullName>
    </submittedName>
</protein>
<dbReference type="EMBL" id="QDDR01000011">
    <property type="protein sequence ID" value="PVE45984.1"/>
    <property type="molecule type" value="Genomic_DNA"/>
</dbReference>